<comment type="similarity">
    <text evidence="1 6">Belongs to the methyltransferase superfamily. RsmH family.</text>
</comment>
<name>A0A517R2D7_9PLAN</name>
<feature type="binding site" evidence="6">
    <location>
        <position position="95"/>
    </location>
    <ligand>
        <name>S-adenosyl-L-methionine</name>
        <dbReference type="ChEBI" id="CHEBI:59789"/>
    </ligand>
</feature>
<dbReference type="EC" id="2.1.1.199" evidence="6"/>
<evidence type="ECO:0000256" key="6">
    <source>
        <dbReference type="HAMAP-Rule" id="MF_01007"/>
    </source>
</evidence>
<dbReference type="KEGG" id="svp:Pan189_24080"/>
<dbReference type="GO" id="GO:0005737">
    <property type="term" value="C:cytoplasm"/>
    <property type="evidence" value="ECO:0007669"/>
    <property type="project" value="UniProtKB-SubCell"/>
</dbReference>
<evidence type="ECO:0000256" key="1">
    <source>
        <dbReference type="ARBA" id="ARBA00010396"/>
    </source>
</evidence>
<dbReference type="Gene3D" id="1.10.150.170">
    <property type="entry name" value="Putative methyltransferase TM0872, insert domain"/>
    <property type="match status" value="1"/>
</dbReference>
<dbReference type="GO" id="GO:0071424">
    <property type="term" value="F:rRNA (cytosine-N4-)-methyltransferase activity"/>
    <property type="evidence" value="ECO:0007669"/>
    <property type="project" value="UniProtKB-UniRule"/>
</dbReference>
<dbReference type="PANTHER" id="PTHR11265">
    <property type="entry name" value="S-ADENOSYL-METHYLTRANSFERASE MRAW"/>
    <property type="match status" value="1"/>
</dbReference>
<dbReference type="Pfam" id="PF01795">
    <property type="entry name" value="Methyltransf_5"/>
    <property type="match status" value="1"/>
</dbReference>
<dbReference type="SUPFAM" id="SSF81799">
    <property type="entry name" value="Putative methyltransferase TM0872, insert domain"/>
    <property type="match status" value="1"/>
</dbReference>
<dbReference type="Proteomes" id="UP000317318">
    <property type="component" value="Chromosome"/>
</dbReference>
<protein>
    <recommendedName>
        <fullName evidence="6">Ribosomal RNA small subunit methyltransferase H</fullName>
        <ecNumber evidence="6">2.1.1.199</ecNumber>
    </recommendedName>
    <alternativeName>
        <fullName evidence="6">16S rRNA m(4)C1402 methyltransferase</fullName>
    </alternativeName>
    <alternativeName>
        <fullName evidence="6">rRNA (cytosine-N(4)-)-methyltransferase RsmH</fullName>
    </alternativeName>
</protein>
<evidence type="ECO:0000256" key="2">
    <source>
        <dbReference type="ARBA" id="ARBA00022552"/>
    </source>
</evidence>
<evidence type="ECO:0000256" key="5">
    <source>
        <dbReference type="ARBA" id="ARBA00022691"/>
    </source>
</evidence>
<reference evidence="7 8" key="1">
    <citation type="submission" date="2019-02" db="EMBL/GenBank/DDBJ databases">
        <title>Deep-cultivation of Planctomycetes and their phenomic and genomic characterization uncovers novel biology.</title>
        <authorList>
            <person name="Wiegand S."/>
            <person name="Jogler M."/>
            <person name="Boedeker C."/>
            <person name="Pinto D."/>
            <person name="Vollmers J."/>
            <person name="Rivas-Marin E."/>
            <person name="Kohn T."/>
            <person name="Peeters S.H."/>
            <person name="Heuer A."/>
            <person name="Rast P."/>
            <person name="Oberbeckmann S."/>
            <person name="Bunk B."/>
            <person name="Jeske O."/>
            <person name="Meyerdierks A."/>
            <person name="Storesund J.E."/>
            <person name="Kallscheuer N."/>
            <person name="Luecker S."/>
            <person name="Lage O.M."/>
            <person name="Pohl T."/>
            <person name="Merkel B.J."/>
            <person name="Hornburger P."/>
            <person name="Mueller R.-W."/>
            <person name="Bruemmer F."/>
            <person name="Labrenz M."/>
            <person name="Spormann A.M."/>
            <person name="Op den Camp H."/>
            <person name="Overmann J."/>
            <person name="Amann R."/>
            <person name="Jetten M.S.M."/>
            <person name="Mascher T."/>
            <person name="Medema M.H."/>
            <person name="Devos D.P."/>
            <person name="Kaster A.-K."/>
            <person name="Ovreas L."/>
            <person name="Rohde M."/>
            <person name="Galperin M.Y."/>
            <person name="Jogler C."/>
        </authorList>
    </citation>
    <scope>NUCLEOTIDE SEQUENCE [LARGE SCALE GENOMIC DNA]</scope>
    <source>
        <strain evidence="7 8">Pan189</strain>
    </source>
</reference>
<evidence type="ECO:0000313" key="7">
    <source>
        <dbReference type="EMBL" id="QDT38024.1"/>
    </source>
</evidence>
<dbReference type="HAMAP" id="MF_01007">
    <property type="entry name" value="16SrRNA_methyltr_H"/>
    <property type="match status" value="1"/>
</dbReference>
<dbReference type="EMBL" id="CP036268">
    <property type="protein sequence ID" value="QDT38024.1"/>
    <property type="molecule type" value="Genomic_DNA"/>
</dbReference>
<comment type="subcellular location">
    <subcellularLocation>
        <location evidence="6">Cytoplasm</location>
    </subcellularLocation>
</comment>
<evidence type="ECO:0000313" key="8">
    <source>
        <dbReference type="Proteomes" id="UP000317318"/>
    </source>
</evidence>
<keyword evidence="5 6" id="KW-0949">S-adenosyl-L-methionine</keyword>
<dbReference type="PANTHER" id="PTHR11265:SF0">
    <property type="entry name" value="12S RRNA N4-METHYLCYTIDINE METHYLTRANSFERASE"/>
    <property type="match status" value="1"/>
</dbReference>
<dbReference type="GO" id="GO:0070475">
    <property type="term" value="P:rRNA base methylation"/>
    <property type="evidence" value="ECO:0007669"/>
    <property type="project" value="UniProtKB-UniRule"/>
</dbReference>
<feature type="binding site" evidence="6">
    <location>
        <begin position="20"/>
        <end position="22"/>
    </location>
    <ligand>
        <name>S-adenosyl-L-methionine</name>
        <dbReference type="ChEBI" id="CHEBI:59789"/>
    </ligand>
</feature>
<evidence type="ECO:0000256" key="4">
    <source>
        <dbReference type="ARBA" id="ARBA00022679"/>
    </source>
</evidence>
<keyword evidence="4 6" id="KW-0808">Transferase</keyword>
<accession>A0A517R2D7</accession>
<evidence type="ECO:0000256" key="3">
    <source>
        <dbReference type="ARBA" id="ARBA00022603"/>
    </source>
</evidence>
<comment type="catalytic activity">
    <reaction evidence="6">
        <text>cytidine(1402) in 16S rRNA + S-adenosyl-L-methionine = N(4)-methylcytidine(1402) in 16S rRNA + S-adenosyl-L-homocysteine + H(+)</text>
        <dbReference type="Rhea" id="RHEA:42928"/>
        <dbReference type="Rhea" id="RHEA-COMP:10286"/>
        <dbReference type="Rhea" id="RHEA-COMP:10287"/>
        <dbReference type="ChEBI" id="CHEBI:15378"/>
        <dbReference type="ChEBI" id="CHEBI:57856"/>
        <dbReference type="ChEBI" id="CHEBI:59789"/>
        <dbReference type="ChEBI" id="CHEBI:74506"/>
        <dbReference type="ChEBI" id="CHEBI:82748"/>
        <dbReference type="EC" id="2.1.1.199"/>
    </reaction>
</comment>
<dbReference type="AlphaFoldDB" id="A0A517R2D7"/>
<feature type="binding site" evidence="6">
    <location>
        <position position="67"/>
    </location>
    <ligand>
        <name>S-adenosyl-L-methionine</name>
        <dbReference type="ChEBI" id="CHEBI:59789"/>
    </ligand>
</feature>
<keyword evidence="6" id="KW-0963">Cytoplasm</keyword>
<sequence>MAALDLSPGLFVVDGTLGAGGHSASIVEKLGPSGTLLGIDRDPMMLDHATQELQDAQCRTVFARGTYAELESLLSDNKLSKPDRVLLDLGLSSDQLADESRGFSFQAEGPLDLRFDTSSGRPAWQVIDESSESELTEILQLFGEEPAADEIASALVQRRPVATATELTQLVTAVKSKTSRENLHDATLTFQALRIAVNEELRHVERMLNDVLPAVLGPGGRAVVISFHSLEDRIVKNAFRKTDIWQNQTAKPVTATPAESRLNPRARSAKLRVAVRR</sequence>
<keyword evidence="2 6" id="KW-0698">rRNA processing</keyword>
<dbReference type="NCBIfam" id="TIGR00006">
    <property type="entry name" value="16S rRNA (cytosine(1402)-N(4))-methyltransferase RsmH"/>
    <property type="match status" value="1"/>
</dbReference>
<dbReference type="SUPFAM" id="SSF53335">
    <property type="entry name" value="S-adenosyl-L-methionine-dependent methyltransferases"/>
    <property type="match status" value="1"/>
</dbReference>
<organism evidence="7 8">
    <name type="scientific">Stratiformator vulcanicus</name>
    <dbReference type="NCBI Taxonomy" id="2527980"/>
    <lineage>
        <taxon>Bacteria</taxon>
        <taxon>Pseudomonadati</taxon>
        <taxon>Planctomycetota</taxon>
        <taxon>Planctomycetia</taxon>
        <taxon>Planctomycetales</taxon>
        <taxon>Planctomycetaceae</taxon>
        <taxon>Stratiformator</taxon>
    </lineage>
</organism>
<dbReference type="InterPro" id="IPR029063">
    <property type="entry name" value="SAM-dependent_MTases_sf"/>
</dbReference>
<dbReference type="OrthoDB" id="9806637at2"/>
<dbReference type="Gene3D" id="3.40.50.150">
    <property type="entry name" value="Vaccinia Virus protein VP39"/>
    <property type="match status" value="1"/>
</dbReference>
<feature type="binding site" evidence="6">
    <location>
        <position position="40"/>
    </location>
    <ligand>
        <name>S-adenosyl-L-methionine</name>
        <dbReference type="ChEBI" id="CHEBI:59789"/>
    </ligand>
</feature>
<proteinExistence type="inferred from homology"/>
<dbReference type="InterPro" id="IPR023397">
    <property type="entry name" value="SAM-dep_MeTrfase_MraW_recog"/>
</dbReference>
<feature type="binding site" evidence="6">
    <location>
        <position position="88"/>
    </location>
    <ligand>
        <name>S-adenosyl-L-methionine</name>
        <dbReference type="ChEBI" id="CHEBI:59789"/>
    </ligand>
</feature>
<dbReference type="InterPro" id="IPR002903">
    <property type="entry name" value="RsmH"/>
</dbReference>
<keyword evidence="3 6" id="KW-0489">Methyltransferase</keyword>
<dbReference type="PIRSF" id="PIRSF004486">
    <property type="entry name" value="MraW"/>
    <property type="match status" value="1"/>
</dbReference>
<keyword evidence="8" id="KW-1185">Reference proteome</keyword>
<comment type="function">
    <text evidence="6">Specifically methylates the N4 position of cytidine in position 1402 (C1402) of 16S rRNA.</text>
</comment>
<gene>
    <name evidence="6 7" type="primary">rsmH</name>
    <name evidence="7" type="ORF">Pan189_24080</name>
</gene>